<reference evidence="1 2" key="1">
    <citation type="submission" date="2017-08" db="EMBL/GenBank/DDBJ databases">
        <title>Comparative genomics of non-oral Prevotella species.</title>
        <authorList>
            <person name="Accetto T."/>
            <person name="Nograsek B."/>
            <person name="Avgustin G."/>
        </authorList>
    </citation>
    <scope>NUCLEOTIDE SEQUENCE [LARGE SCALE GENOMIC DNA]</scope>
    <source>
        <strain evidence="1 2">TC1-1</strain>
    </source>
</reference>
<name>A0ABX4EED9_SEGBR</name>
<dbReference type="EMBL" id="NPJF01000064">
    <property type="protein sequence ID" value="OYP53404.1"/>
    <property type="molecule type" value="Genomic_DNA"/>
</dbReference>
<evidence type="ECO:0000313" key="2">
    <source>
        <dbReference type="Proteomes" id="UP000216189"/>
    </source>
</evidence>
<evidence type="ECO:0000313" key="1">
    <source>
        <dbReference type="EMBL" id="OYP53404.1"/>
    </source>
</evidence>
<gene>
    <name evidence="1" type="ORF">CIK91_12090</name>
</gene>
<sequence length="69" mass="8153">MVLHRNNGALADRLGNGLQNRVEQFDSARHLLIIIGRKYFYFLPILFFDLPNRHTCNSKYSKKIYNLNN</sequence>
<organism evidence="1 2">
    <name type="scientific">Segatella bryantii</name>
    <name type="common">Prevotella bryantii</name>
    <dbReference type="NCBI Taxonomy" id="77095"/>
    <lineage>
        <taxon>Bacteria</taxon>
        <taxon>Pseudomonadati</taxon>
        <taxon>Bacteroidota</taxon>
        <taxon>Bacteroidia</taxon>
        <taxon>Bacteroidales</taxon>
        <taxon>Prevotellaceae</taxon>
        <taxon>Segatella</taxon>
    </lineage>
</organism>
<proteinExistence type="predicted"/>
<dbReference type="Proteomes" id="UP000216189">
    <property type="component" value="Unassembled WGS sequence"/>
</dbReference>
<keyword evidence="2" id="KW-1185">Reference proteome</keyword>
<accession>A0ABX4EED9</accession>
<comment type="caution">
    <text evidence="1">The sequence shown here is derived from an EMBL/GenBank/DDBJ whole genome shotgun (WGS) entry which is preliminary data.</text>
</comment>
<protein>
    <submittedName>
        <fullName evidence="1">Uncharacterized protein</fullName>
    </submittedName>
</protein>